<dbReference type="RefSeq" id="WP_201372070.1">
    <property type="nucleotide sequence ID" value="NZ_BNJG01000001.1"/>
</dbReference>
<proteinExistence type="predicted"/>
<feature type="region of interest" description="Disordered" evidence="1">
    <location>
        <begin position="102"/>
        <end position="130"/>
    </location>
</feature>
<evidence type="ECO:0000313" key="3">
    <source>
        <dbReference type="Proteomes" id="UP000654345"/>
    </source>
</evidence>
<evidence type="ECO:0000313" key="2">
    <source>
        <dbReference type="EMBL" id="GHO55493.1"/>
    </source>
</evidence>
<feature type="compositionally biased region" description="Basic residues" evidence="1">
    <location>
        <begin position="119"/>
        <end position="130"/>
    </location>
</feature>
<sequence>MSKYYDVRCLERAVAIRAVYLLWKKGAWKELDEIGLGREIQEPFEDAEDHLPGSRPRTDAQTDVFMAALPFPLQERVRLAADLLVLSYRHIFQDEIKADSYLKGDSYGRPAKASQEPRKAKRGRSRSRFA</sequence>
<organism evidence="2 3">
    <name type="scientific">Ktedonobacter robiniae</name>
    <dbReference type="NCBI Taxonomy" id="2778365"/>
    <lineage>
        <taxon>Bacteria</taxon>
        <taxon>Bacillati</taxon>
        <taxon>Chloroflexota</taxon>
        <taxon>Ktedonobacteria</taxon>
        <taxon>Ktedonobacterales</taxon>
        <taxon>Ktedonobacteraceae</taxon>
        <taxon>Ktedonobacter</taxon>
    </lineage>
</organism>
<evidence type="ECO:0000256" key="1">
    <source>
        <dbReference type="SAM" id="MobiDB-lite"/>
    </source>
</evidence>
<reference evidence="2 3" key="1">
    <citation type="journal article" date="2021" name="Int. J. Syst. Evol. Microbiol.">
        <title>Reticulibacter mediterranei gen. nov., sp. nov., within the new family Reticulibacteraceae fam. nov., and Ktedonospora formicarum gen. nov., sp. nov., Ktedonobacter robiniae sp. nov., Dictyobacter formicarum sp. nov. and Dictyobacter arantiisoli sp. nov., belonging to the class Ktedonobacteria.</title>
        <authorList>
            <person name="Yabe S."/>
            <person name="Zheng Y."/>
            <person name="Wang C.M."/>
            <person name="Sakai Y."/>
            <person name="Abe K."/>
            <person name="Yokota A."/>
            <person name="Donadio S."/>
            <person name="Cavaletti L."/>
            <person name="Monciardini P."/>
        </authorList>
    </citation>
    <scope>NUCLEOTIDE SEQUENCE [LARGE SCALE GENOMIC DNA]</scope>
    <source>
        <strain evidence="2 3">SOSP1-30</strain>
    </source>
</reference>
<name>A0ABQ3URX4_9CHLR</name>
<protein>
    <submittedName>
        <fullName evidence="2">Uncharacterized protein</fullName>
    </submittedName>
</protein>
<gene>
    <name evidence="2" type="ORF">KSB_39680</name>
</gene>
<comment type="caution">
    <text evidence="2">The sequence shown here is derived from an EMBL/GenBank/DDBJ whole genome shotgun (WGS) entry which is preliminary data.</text>
</comment>
<accession>A0ABQ3URX4</accession>
<keyword evidence="3" id="KW-1185">Reference proteome</keyword>
<dbReference type="EMBL" id="BNJG01000001">
    <property type="protein sequence ID" value="GHO55493.1"/>
    <property type="molecule type" value="Genomic_DNA"/>
</dbReference>
<dbReference type="Proteomes" id="UP000654345">
    <property type="component" value="Unassembled WGS sequence"/>
</dbReference>